<evidence type="ECO:0000313" key="2">
    <source>
        <dbReference type="WBParaSite" id="JU765_v2.g15526.t1"/>
    </source>
</evidence>
<reference evidence="2" key="1">
    <citation type="submission" date="2022-11" db="UniProtKB">
        <authorList>
            <consortium name="WormBaseParasite"/>
        </authorList>
    </citation>
    <scope>IDENTIFICATION</scope>
</reference>
<sequence>MHHQIPSDPDFVEEDEIHLVDPDASREPVIDLKVVFWTFLDVFFIIVSLGYLFQNGFNPTGILLALLSAVIFVVNMRILMPLFRKIRDRSIMYGRPEEFRDYADQVNQANEKIHEKVAPDYRFKFWRGGNRAEYV</sequence>
<dbReference type="Proteomes" id="UP000887576">
    <property type="component" value="Unplaced"/>
</dbReference>
<evidence type="ECO:0000313" key="1">
    <source>
        <dbReference type="Proteomes" id="UP000887576"/>
    </source>
</evidence>
<accession>A0AC34QDT0</accession>
<name>A0AC34QDT0_9BILA</name>
<protein>
    <submittedName>
        <fullName evidence="2">Uncharacterized protein</fullName>
    </submittedName>
</protein>
<organism evidence="1 2">
    <name type="scientific">Panagrolaimus sp. JU765</name>
    <dbReference type="NCBI Taxonomy" id="591449"/>
    <lineage>
        <taxon>Eukaryota</taxon>
        <taxon>Metazoa</taxon>
        <taxon>Ecdysozoa</taxon>
        <taxon>Nematoda</taxon>
        <taxon>Chromadorea</taxon>
        <taxon>Rhabditida</taxon>
        <taxon>Tylenchina</taxon>
        <taxon>Panagrolaimomorpha</taxon>
        <taxon>Panagrolaimoidea</taxon>
        <taxon>Panagrolaimidae</taxon>
        <taxon>Panagrolaimus</taxon>
    </lineage>
</organism>
<dbReference type="WBParaSite" id="JU765_v2.g15526.t1">
    <property type="protein sequence ID" value="JU765_v2.g15526.t1"/>
    <property type="gene ID" value="JU765_v2.g15526"/>
</dbReference>
<proteinExistence type="predicted"/>